<gene>
    <name evidence="1" type="ORF">SAMN05421874_1172</name>
</gene>
<organism evidence="1 2">
    <name type="scientific">Nonomuraea maritima</name>
    <dbReference type="NCBI Taxonomy" id="683260"/>
    <lineage>
        <taxon>Bacteria</taxon>
        <taxon>Bacillati</taxon>
        <taxon>Actinomycetota</taxon>
        <taxon>Actinomycetes</taxon>
        <taxon>Streptosporangiales</taxon>
        <taxon>Streptosporangiaceae</taxon>
        <taxon>Nonomuraea</taxon>
    </lineage>
</organism>
<keyword evidence="2" id="KW-1185">Reference proteome</keyword>
<accession>A0A1G9HVI4</accession>
<reference evidence="1 2" key="1">
    <citation type="submission" date="2016-10" db="EMBL/GenBank/DDBJ databases">
        <authorList>
            <person name="de Groot N.N."/>
        </authorList>
    </citation>
    <scope>NUCLEOTIDE SEQUENCE [LARGE SCALE GENOMIC DNA]</scope>
    <source>
        <strain evidence="1 2">CGMCC 4.5681</strain>
    </source>
</reference>
<evidence type="ECO:0000313" key="1">
    <source>
        <dbReference type="EMBL" id="SDL16959.1"/>
    </source>
</evidence>
<sequence>MFSVRKRPRNPAHPRFFPLADSLDGFEALLEESCLDGVLQLHFDMIRDCQPFRSSSNDQRIDALRNGLRDLLAWEHALEAGGQIGAWATPVEPEVCIEEPLELERLEVSEPGELNNERVVAEFWLRNYSVGLPVAARAGTYVDLGFADGFIPAGVDDTFGRRLGAVIEAVLRIAASFAWLSAQVPGSRRVLIGHNTQETTWTDATRSVHRWSEGELAGVASSDIGLGVASQAKELTLIVATPHGVFERLVPHATPLRSHDRPGLAAETAVQDAAATWGLPDFVMLPTVERKGPGVREFSDGLIVVGEIGVIVQVKTRETEPGTSARETSWIAKQISAAVKQVNGTARRLAAETTEMVNGRGQSIRIHGPSTRWGGVVIIEHPDPPGNYEIPTTESRIPVVVLLRRDWEFLFNQLRSSHAVVSYLHRVGVSTKVLGEEPQRYYELAAADAEASPGPIDPTIQGRGDYRSVPLLPSAPAGSDDDEAHGMVRLMLEDIANTHIEAEHVQDRQRFLASLDSLHVGNRSELGRMLLDGLQQVRLAGADSLSWRFRTFLAGQNRDQLGFGVCSTLTETTRLAFRAWLLLRHHERGPRENLAELTSIGVLLTPRNDGHRDWDTTMIAVQGDPELTEEELQQYQEL</sequence>
<dbReference type="AlphaFoldDB" id="A0A1G9HVI4"/>
<dbReference type="Proteomes" id="UP000198683">
    <property type="component" value="Unassembled WGS sequence"/>
</dbReference>
<evidence type="ECO:0000313" key="2">
    <source>
        <dbReference type="Proteomes" id="UP000198683"/>
    </source>
</evidence>
<dbReference type="OrthoDB" id="5108854at2"/>
<dbReference type="STRING" id="683260.SAMN05421874_1172"/>
<protein>
    <submittedName>
        <fullName evidence="1">Uncharacterized protein</fullName>
    </submittedName>
</protein>
<name>A0A1G9HVI4_9ACTN</name>
<dbReference type="EMBL" id="FNFB01000017">
    <property type="protein sequence ID" value="SDL16959.1"/>
    <property type="molecule type" value="Genomic_DNA"/>
</dbReference>
<proteinExistence type="predicted"/>